<dbReference type="FunCoup" id="A0A423PUA2">
    <property type="interactions" value="244"/>
</dbReference>
<dbReference type="PANTHER" id="PTHR13947">
    <property type="entry name" value="GNAT FAMILY N-ACETYLTRANSFERASE"/>
    <property type="match status" value="1"/>
</dbReference>
<comment type="function">
    <text evidence="2">Acetylates the N-terminal alanine of ribosomal protein bS18.</text>
</comment>
<feature type="domain" description="N-acetyltransferase" evidence="3">
    <location>
        <begin position="9"/>
        <end position="155"/>
    </location>
</feature>
<dbReference type="EC" id="2.3.1.266" evidence="2"/>
<comment type="similarity">
    <text evidence="2">Belongs to the acetyltransferase family. RimI subfamily.</text>
</comment>
<dbReference type="InterPro" id="IPR050769">
    <property type="entry name" value="NAT_camello-type"/>
</dbReference>
<evidence type="ECO:0000313" key="5">
    <source>
        <dbReference type="Proteomes" id="UP000285310"/>
    </source>
</evidence>
<feature type="active site" description="Proton acceptor" evidence="2">
    <location>
        <position position="111"/>
    </location>
</feature>
<keyword evidence="1 2" id="KW-0808">Transferase</keyword>
<evidence type="ECO:0000259" key="3">
    <source>
        <dbReference type="PROSITE" id="PS51186"/>
    </source>
</evidence>
<dbReference type="OrthoDB" id="9796919at2"/>
<dbReference type="Proteomes" id="UP000285310">
    <property type="component" value="Unassembled WGS sequence"/>
</dbReference>
<dbReference type="GO" id="GO:0005737">
    <property type="term" value="C:cytoplasm"/>
    <property type="evidence" value="ECO:0007669"/>
    <property type="project" value="UniProtKB-SubCell"/>
</dbReference>
<dbReference type="InterPro" id="IPR043690">
    <property type="entry name" value="RimI"/>
</dbReference>
<dbReference type="AlphaFoldDB" id="A0A423PUA2"/>
<dbReference type="NCBIfam" id="TIGR01575">
    <property type="entry name" value="rimI"/>
    <property type="match status" value="1"/>
</dbReference>
<keyword evidence="2" id="KW-0012">Acyltransferase</keyword>
<dbReference type="RefSeq" id="WP_123657901.1">
    <property type="nucleotide sequence ID" value="NZ_AYKG01000017.1"/>
</dbReference>
<feature type="active site" description="Proton donor" evidence="2">
    <location>
        <position position="123"/>
    </location>
</feature>
<organism evidence="4 5">
    <name type="scientific">Salinisphaera japonica YTM-1</name>
    <dbReference type="NCBI Taxonomy" id="1209778"/>
    <lineage>
        <taxon>Bacteria</taxon>
        <taxon>Pseudomonadati</taxon>
        <taxon>Pseudomonadota</taxon>
        <taxon>Gammaproteobacteria</taxon>
        <taxon>Salinisphaerales</taxon>
        <taxon>Salinisphaeraceae</taxon>
        <taxon>Salinisphaera</taxon>
    </lineage>
</organism>
<protein>
    <recommendedName>
        <fullName evidence="2">[Ribosomal protein bS18]-alanine N-acetyltransferase</fullName>
        <ecNumber evidence="2">2.3.1.266</ecNumber>
    </recommendedName>
</protein>
<dbReference type="InterPro" id="IPR016181">
    <property type="entry name" value="Acyl_CoA_acyltransferase"/>
</dbReference>
<dbReference type="PROSITE" id="PS51186">
    <property type="entry name" value="GNAT"/>
    <property type="match status" value="1"/>
</dbReference>
<keyword evidence="5" id="KW-1185">Reference proteome</keyword>
<proteinExistence type="inferred from homology"/>
<dbReference type="Pfam" id="PF00583">
    <property type="entry name" value="Acetyltransf_1"/>
    <property type="match status" value="1"/>
</dbReference>
<accession>A0A423PUA2</accession>
<dbReference type="InParanoid" id="A0A423PUA2"/>
<dbReference type="InterPro" id="IPR006464">
    <property type="entry name" value="AcTrfase_RimI/Ard1"/>
</dbReference>
<comment type="caution">
    <text evidence="2">Lacks conserved residue(s) required for the propagation of feature annotation.</text>
</comment>
<gene>
    <name evidence="2" type="primary">rimI</name>
    <name evidence="4" type="ORF">SAJA_06885</name>
</gene>
<dbReference type="SUPFAM" id="SSF55729">
    <property type="entry name" value="Acyl-CoA N-acyltransferases (Nat)"/>
    <property type="match status" value="1"/>
</dbReference>
<dbReference type="Gene3D" id="3.40.630.30">
    <property type="match status" value="1"/>
</dbReference>
<dbReference type="PANTHER" id="PTHR13947:SF37">
    <property type="entry name" value="LD18367P"/>
    <property type="match status" value="1"/>
</dbReference>
<comment type="caution">
    <text evidence="4">The sequence shown here is derived from an EMBL/GenBank/DDBJ whole genome shotgun (WGS) entry which is preliminary data.</text>
</comment>
<evidence type="ECO:0000313" key="4">
    <source>
        <dbReference type="EMBL" id="ROO29112.1"/>
    </source>
</evidence>
<dbReference type="InterPro" id="IPR000182">
    <property type="entry name" value="GNAT_dom"/>
</dbReference>
<reference evidence="4 5" key="1">
    <citation type="submission" date="2013-10" db="EMBL/GenBank/DDBJ databases">
        <title>Salinisphaera japonica YTM-1 Genome Sequencing.</title>
        <authorList>
            <person name="Lai Q."/>
            <person name="Li C."/>
            <person name="Shao Z."/>
        </authorList>
    </citation>
    <scope>NUCLEOTIDE SEQUENCE [LARGE SCALE GENOMIC DNA]</scope>
    <source>
        <strain evidence="4 5">YTM-1</strain>
    </source>
</reference>
<name>A0A423PUA2_9GAMM</name>
<keyword evidence="2" id="KW-0963">Cytoplasm</keyword>
<dbReference type="GO" id="GO:0008999">
    <property type="term" value="F:protein-N-terminal-alanine acetyltransferase activity"/>
    <property type="evidence" value="ECO:0007669"/>
    <property type="project" value="UniProtKB-UniRule"/>
</dbReference>
<dbReference type="CDD" id="cd04301">
    <property type="entry name" value="NAT_SF"/>
    <property type="match status" value="1"/>
</dbReference>
<feature type="binding site" evidence="2">
    <location>
        <position position="116"/>
    </location>
    <ligand>
        <name>acetyl-CoA</name>
        <dbReference type="ChEBI" id="CHEBI:57288"/>
    </ligand>
</feature>
<sequence>MSARVESAWAIRRMRPRDIDDVLAIETTAYGYPWSERIFRDCLRVGYRAWVIGCPGLTVAGYMLATIAAGEAHVLNLCIDDCARGQRLGEQLLDTLVAQARSEQADTILLEVRPSNTSARRLYARYGFVHQGTRPNYYPGDPKREDALLLAYTVPA</sequence>
<evidence type="ECO:0000256" key="1">
    <source>
        <dbReference type="ARBA" id="ARBA00022679"/>
    </source>
</evidence>
<evidence type="ECO:0000256" key="2">
    <source>
        <dbReference type="HAMAP-Rule" id="MF_02210"/>
    </source>
</evidence>
<comment type="subcellular location">
    <subcellularLocation>
        <location evidence="2">Cytoplasm</location>
    </subcellularLocation>
</comment>
<dbReference type="EMBL" id="AYKG01000017">
    <property type="protein sequence ID" value="ROO29112.1"/>
    <property type="molecule type" value="Genomic_DNA"/>
</dbReference>
<comment type="catalytic activity">
    <reaction evidence="2">
        <text>N-terminal L-alanyl-[ribosomal protein bS18] + acetyl-CoA = N-terminal N(alpha)-acetyl-L-alanyl-[ribosomal protein bS18] + CoA + H(+)</text>
        <dbReference type="Rhea" id="RHEA:43756"/>
        <dbReference type="Rhea" id="RHEA-COMP:10676"/>
        <dbReference type="Rhea" id="RHEA-COMP:10677"/>
        <dbReference type="ChEBI" id="CHEBI:15378"/>
        <dbReference type="ChEBI" id="CHEBI:57287"/>
        <dbReference type="ChEBI" id="CHEBI:57288"/>
        <dbReference type="ChEBI" id="CHEBI:64718"/>
        <dbReference type="ChEBI" id="CHEBI:83683"/>
        <dbReference type="EC" id="2.3.1.266"/>
    </reaction>
</comment>
<dbReference type="HAMAP" id="MF_02210">
    <property type="entry name" value="RimI"/>
    <property type="match status" value="1"/>
</dbReference>